<name>A0ABM7MLD6_9BURK</name>
<feature type="coiled-coil region" evidence="1">
    <location>
        <begin position="860"/>
        <end position="894"/>
    </location>
</feature>
<accession>A0ABM7MLD6</accession>
<keyword evidence="5" id="KW-1185">Reference proteome</keyword>
<sequence>MKILAIRGKNLASLAAEFAIDFQNEPLASAGLYAICGPTGAGKSTLLDALCLALYERTPRLSRVGRGGEIPDVGDNDISPSDPRTLLRRGAAEGFAEVDFVGSDGVAYRARWSVRRSRSKIDGKLQQSELSLLRLVDAQPLGDHRKVETLKRIEACVGLNFEQFTRAVLLAQNDFAAFLKASDDERAELLQTLTGTGTFATISMQAFARMKAEKDALERLQAQLKDQQPLAPEARADKQNQLQRHATQASELAQQKTVLEAHLRWFQQWDRLQAAQGEARQKLEAAQAEQVAAEPRRAQLARLEQVQAARHLCAELTRLTQAVDSAEAAELVARAELDRAQAQVGTHQGSHAQALAQVSLAEAARTQAQPDIDQARVLDARIATLTPQWQTAEQSRNDAQKHLLAQEKRAQEAIENIASAERDLTAAQDWLAAHATLRPLAEGWQRWEALFAQVQQGLNAHHQTQTGLAGLKERAAANAQAGVAAQAALASATEATQAASETLDTLAQACAAVDAEQLAQNKQALEARREQLHSAAQLWQRHTELSRQQDKLLAQQQAHQLECQSSQQALDDGSPRRARLEAELHSAEQALHLAQLAASQSAEALRASLQDGQACPVCGAVEHPYASHAPVADAMLKSLQDHVKAKQADLRALLDLLAAAQARQASSQAHLEQLGQEQGQLEADRSDCLAQWSAHSLQAEVNVLTEPERSPWLITQQEGIRTALAHLCQQEAAYREQLKQREAAQQVLNRTQLALTEARASVSRLEVEHGAMAQAIEATQHQLSELDGQITALLDQLDGAFGHAQWQSRWREDVAVQSRIGPDASGLGVDAATSFVAQCRSDAQAWLSQQERRTTLTHRLSVLQQERTACQSACEQAQQQFQSQSERCAQVAAELQAYRDQRNALWAGQALAEVESGLNAALEAARGAVSRSTEGLQTAQAELARRQEALRQNGLQLDQLRSAEATAQSQLAAWLADFNTQHPSLTVAELQSLHEISLQSLSDERKTLQQLEQSLSAAQAVLLSQQQTLTVHEVAKPGPEEAGALQVNLTQTTQAMEVLAEALSALKIEIAQDDERLLKSESLRAEIERQSATARVWAQLSELIGSADGKKFRNFAQQLTLDILLDYGNRHLQSLTCRYRLQRIKDSLGLLVVDQDMGDEVRSVHSLSGGESFLVSLALALGLASLSSHRVQVESLFIDEGFGSLDAESLRVAMDALDNLQAQGRKVGVISHVAEMTERIGIRVQVLRQAGGVSRVVVG</sequence>
<protein>
    <recommendedName>
        <fullName evidence="3">Rad50/SbcC-type AAA domain-containing protein</fullName>
    </recommendedName>
</protein>
<feature type="coiled-coil region" evidence="1">
    <location>
        <begin position="396"/>
        <end position="423"/>
    </location>
</feature>
<keyword evidence="1" id="KW-0175">Coiled coil</keyword>
<feature type="domain" description="Rad50/SbcC-type AAA" evidence="3">
    <location>
        <begin position="6"/>
        <end position="226"/>
    </location>
</feature>
<feature type="coiled-coil region" evidence="1">
    <location>
        <begin position="998"/>
        <end position="1028"/>
    </location>
</feature>
<dbReference type="InterPro" id="IPR038729">
    <property type="entry name" value="Rad50/SbcC_AAA"/>
</dbReference>
<dbReference type="EMBL" id="AP024238">
    <property type="protein sequence ID" value="BCO26962.1"/>
    <property type="molecule type" value="Genomic_DNA"/>
</dbReference>
<dbReference type="Pfam" id="PF13476">
    <property type="entry name" value="AAA_23"/>
    <property type="match status" value="1"/>
</dbReference>
<evidence type="ECO:0000313" key="5">
    <source>
        <dbReference type="Proteomes" id="UP000824366"/>
    </source>
</evidence>
<dbReference type="PANTHER" id="PTHR32114">
    <property type="entry name" value="ABC TRANSPORTER ABCH.3"/>
    <property type="match status" value="1"/>
</dbReference>
<feature type="compositionally biased region" description="Polar residues" evidence="2">
    <location>
        <begin position="239"/>
        <end position="249"/>
    </location>
</feature>
<organism evidence="4 5">
    <name type="scientific">Rhodoferax lithotrophicus</name>
    <dbReference type="NCBI Taxonomy" id="2798804"/>
    <lineage>
        <taxon>Bacteria</taxon>
        <taxon>Pseudomonadati</taxon>
        <taxon>Pseudomonadota</taxon>
        <taxon>Betaproteobacteria</taxon>
        <taxon>Burkholderiales</taxon>
        <taxon>Comamonadaceae</taxon>
        <taxon>Rhodoferax</taxon>
    </lineage>
</organism>
<evidence type="ECO:0000259" key="3">
    <source>
        <dbReference type="Pfam" id="PF13476"/>
    </source>
</evidence>
<proteinExistence type="predicted"/>
<evidence type="ECO:0000256" key="1">
    <source>
        <dbReference type="SAM" id="Coils"/>
    </source>
</evidence>
<evidence type="ECO:0000256" key="2">
    <source>
        <dbReference type="SAM" id="MobiDB-lite"/>
    </source>
</evidence>
<feature type="coiled-coil region" evidence="1">
    <location>
        <begin position="748"/>
        <end position="796"/>
    </location>
</feature>
<feature type="coiled-coil region" evidence="1">
    <location>
        <begin position="636"/>
        <end position="663"/>
    </location>
</feature>
<dbReference type="PANTHER" id="PTHR32114:SF2">
    <property type="entry name" value="ABC TRANSPORTER ABCH.3"/>
    <property type="match status" value="1"/>
</dbReference>
<dbReference type="Gene3D" id="3.40.50.300">
    <property type="entry name" value="P-loop containing nucleotide triphosphate hydrolases"/>
    <property type="match status" value="2"/>
</dbReference>
<dbReference type="SUPFAM" id="SSF52540">
    <property type="entry name" value="P-loop containing nucleoside triphosphate hydrolases"/>
    <property type="match status" value="1"/>
</dbReference>
<dbReference type="RefSeq" id="WP_223911263.1">
    <property type="nucleotide sequence ID" value="NZ_AP024238.1"/>
</dbReference>
<dbReference type="Pfam" id="PF13558">
    <property type="entry name" value="SbcC_Walker_B"/>
    <property type="match status" value="1"/>
</dbReference>
<reference evidence="4 5" key="1">
    <citation type="journal article" date="2021" name="Microbiol. Spectr.">
        <title>A Single Bacterium Capable of Oxidation and Reduction of Iron at Circumneutral pH.</title>
        <authorList>
            <person name="Kato S."/>
            <person name="Ohkuma M."/>
        </authorList>
    </citation>
    <scope>NUCLEOTIDE SEQUENCE [LARGE SCALE GENOMIC DNA]</scope>
    <source>
        <strain evidence="4 5">MIZ03</strain>
    </source>
</reference>
<evidence type="ECO:0000313" key="4">
    <source>
        <dbReference type="EMBL" id="BCO26962.1"/>
    </source>
</evidence>
<dbReference type="InterPro" id="IPR027417">
    <property type="entry name" value="P-loop_NTPase"/>
</dbReference>
<dbReference type="Proteomes" id="UP000824366">
    <property type="component" value="Chromosome"/>
</dbReference>
<gene>
    <name evidence="4" type="ORF">MIZ03_1849</name>
</gene>
<feature type="region of interest" description="Disordered" evidence="2">
    <location>
        <begin position="225"/>
        <end position="249"/>
    </location>
</feature>